<dbReference type="SUPFAM" id="SSF49785">
    <property type="entry name" value="Galactose-binding domain-like"/>
    <property type="match status" value="1"/>
</dbReference>
<organism evidence="3 4">
    <name type="scientific">Octopus sinensis</name>
    <name type="common">East Asian common octopus</name>
    <dbReference type="NCBI Taxonomy" id="2607531"/>
    <lineage>
        <taxon>Eukaryota</taxon>
        <taxon>Metazoa</taxon>
        <taxon>Spiralia</taxon>
        <taxon>Lophotrochozoa</taxon>
        <taxon>Mollusca</taxon>
        <taxon>Cephalopoda</taxon>
        <taxon>Coleoidea</taxon>
        <taxon>Octopodiformes</taxon>
        <taxon>Octopoda</taxon>
        <taxon>Incirrata</taxon>
        <taxon>Octopodidae</taxon>
        <taxon>Octopus</taxon>
    </lineage>
</organism>
<dbReference type="Gene3D" id="2.60.120.470">
    <property type="entry name" value="PITH domain"/>
    <property type="match status" value="1"/>
</dbReference>
<name>A0A7E6EID3_9MOLL</name>
<dbReference type="InterPro" id="IPR010400">
    <property type="entry name" value="PITH_dom"/>
</dbReference>
<dbReference type="KEGG" id="osn:115229987"/>
<dbReference type="PANTHER" id="PTHR12175">
    <property type="entry name" value="AD039 HT014 THIOREDOXIN FAMILY TRP26"/>
    <property type="match status" value="1"/>
</dbReference>
<evidence type="ECO:0000259" key="2">
    <source>
        <dbReference type="PROSITE" id="PS51532"/>
    </source>
</evidence>
<dbReference type="PROSITE" id="PS51532">
    <property type="entry name" value="PITH"/>
    <property type="match status" value="1"/>
</dbReference>
<evidence type="ECO:0000313" key="3">
    <source>
        <dbReference type="Proteomes" id="UP000515154"/>
    </source>
</evidence>
<dbReference type="GO" id="GO:0005737">
    <property type="term" value="C:cytoplasm"/>
    <property type="evidence" value="ECO:0007669"/>
    <property type="project" value="UniProtKB-ARBA"/>
</dbReference>
<gene>
    <name evidence="4" type="primary">LOC115229987</name>
</gene>
<protein>
    <submittedName>
        <fullName evidence="4">PITH domain-containing protein 1-like</fullName>
    </submittedName>
</protein>
<dbReference type="PANTHER" id="PTHR12175:SF1">
    <property type="entry name" value="PITH DOMAIN-CONTAINING PROTEIN 1"/>
    <property type="match status" value="1"/>
</dbReference>
<dbReference type="AlphaFoldDB" id="A0A7E6EID3"/>
<dbReference type="Pfam" id="PF06201">
    <property type="entry name" value="PITH"/>
    <property type="match status" value="1"/>
</dbReference>
<accession>A0A7E6EID3</accession>
<reference evidence="4" key="1">
    <citation type="submission" date="2025-08" db="UniProtKB">
        <authorList>
            <consortium name="RefSeq"/>
        </authorList>
    </citation>
    <scope>IDENTIFICATION</scope>
</reference>
<dbReference type="InterPro" id="IPR037047">
    <property type="entry name" value="PITH_dom_sf"/>
</dbReference>
<sequence length="210" mass="23440">MHNHSGGCCCGEKSNSGQEEGYSLYQRIDFTSLICLNEKRRGTGRTVFKPYEQRHSPDYVESDVDPELLFSFSRVSQLGVGHALRGSRQSPSLQTQNVSTTLSGSYKNVTFTNFGRIPPKADVEFVVGNSANEVMVFNTSTTQQMKNITSLSLYFPENYGAESTRIYYIGLKGQFDRLNRPGILLYNYELTPNPSDVSSPVDSAVDKTIF</sequence>
<keyword evidence="3" id="KW-1185">Reference proteome</keyword>
<comment type="similarity">
    <text evidence="1">Belongs to the PITHD1 family.</text>
</comment>
<dbReference type="RefSeq" id="XP_036355366.1">
    <property type="nucleotide sequence ID" value="XM_036499473.1"/>
</dbReference>
<feature type="domain" description="PITH" evidence="2">
    <location>
        <begin position="13"/>
        <end position="191"/>
    </location>
</feature>
<evidence type="ECO:0000313" key="4">
    <source>
        <dbReference type="RefSeq" id="XP_036355366.1"/>
    </source>
</evidence>
<dbReference type="InterPro" id="IPR045099">
    <property type="entry name" value="PITH1-like"/>
</dbReference>
<dbReference type="Proteomes" id="UP000515154">
    <property type="component" value="Unplaced"/>
</dbReference>
<proteinExistence type="inferred from homology"/>
<dbReference type="InterPro" id="IPR008979">
    <property type="entry name" value="Galactose-bd-like_sf"/>
</dbReference>
<evidence type="ECO:0000256" key="1">
    <source>
        <dbReference type="ARBA" id="ARBA00025788"/>
    </source>
</evidence>